<evidence type="ECO:0000256" key="10">
    <source>
        <dbReference type="ARBA" id="ARBA00023180"/>
    </source>
</evidence>
<dbReference type="InterPro" id="IPR015919">
    <property type="entry name" value="Cadherin-like_sf"/>
</dbReference>
<reference evidence="15" key="1">
    <citation type="submission" date="2023-08" db="EMBL/GenBank/DDBJ databases">
        <authorList>
            <person name="Alioto T."/>
            <person name="Alioto T."/>
            <person name="Gomez Garrido J."/>
        </authorList>
    </citation>
    <scope>NUCLEOTIDE SEQUENCE</scope>
</reference>
<evidence type="ECO:0000256" key="13">
    <source>
        <dbReference type="SAM" id="SignalP"/>
    </source>
</evidence>
<dbReference type="Pfam" id="PF08266">
    <property type="entry name" value="Cadherin_2"/>
    <property type="match status" value="1"/>
</dbReference>
<dbReference type="FunFam" id="2.60.40.60:FF:000007">
    <property type="entry name" value="Protocadherin alpha 2"/>
    <property type="match status" value="1"/>
</dbReference>
<comment type="subcellular location">
    <subcellularLocation>
        <location evidence="1">Cell membrane</location>
        <topology evidence="1">Single-pass type I membrane protein</topology>
    </subcellularLocation>
</comment>
<dbReference type="Proteomes" id="UP001162480">
    <property type="component" value="Chromosome 14"/>
</dbReference>
<dbReference type="SMART" id="SM00112">
    <property type="entry name" value="CA"/>
    <property type="match status" value="6"/>
</dbReference>
<dbReference type="InterPro" id="IPR020894">
    <property type="entry name" value="Cadherin_CS"/>
</dbReference>
<evidence type="ECO:0000256" key="5">
    <source>
        <dbReference type="ARBA" id="ARBA00022737"/>
    </source>
</evidence>
<keyword evidence="4 13" id="KW-0732">Signal</keyword>
<evidence type="ECO:0000256" key="4">
    <source>
        <dbReference type="ARBA" id="ARBA00022729"/>
    </source>
</evidence>
<evidence type="ECO:0000256" key="12">
    <source>
        <dbReference type="SAM" id="Phobius"/>
    </source>
</evidence>
<feature type="signal peptide" evidence="13">
    <location>
        <begin position="1"/>
        <end position="17"/>
    </location>
</feature>
<keyword evidence="8 12" id="KW-1133">Transmembrane helix</keyword>
<keyword evidence="7" id="KW-0130">Cell adhesion</keyword>
<feature type="domain" description="Cadherin" evidence="14">
    <location>
        <begin position="461"/>
        <end position="565"/>
    </location>
</feature>
<evidence type="ECO:0000259" key="14">
    <source>
        <dbReference type="PROSITE" id="PS50268"/>
    </source>
</evidence>
<evidence type="ECO:0000256" key="1">
    <source>
        <dbReference type="ARBA" id="ARBA00004251"/>
    </source>
</evidence>
<dbReference type="FunFam" id="2.60.40.60:FF:000092">
    <property type="entry name" value="Protocadherin 8"/>
    <property type="match status" value="1"/>
</dbReference>
<evidence type="ECO:0000256" key="8">
    <source>
        <dbReference type="ARBA" id="ARBA00022989"/>
    </source>
</evidence>
<proteinExistence type="predicted"/>
<dbReference type="GO" id="GO:0005509">
    <property type="term" value="F:calcium ion binding"/>
    <property type="evidence" value="ECO:0007669"/>
    <property type="project" value="UniProtKB-UniRule"/>
</dbReference>
<feature type="domain" description="Cadherin" evidence="14">
    <location>
        <begin position="132"/>
        <end position="242"/>
    </location>
</feature>
<feature type="domain" description="Cadherin" evidence="14">
    <location>
        <begin position="569"/>
        <end position="673"/>
    </location>
</feature>
<dbReference type="FunFam" id="2.60.40.60:FF:000002">
    <property type="entry name" value="Protocadherin alpha 2"/>
    <property type="match status" value="1"/>
</dbReference>
<keyword evidence="5" id="KW-0677">Repeat</keyword>
<evidence type="ECO:0000256" key="2">
    <source>
        <dbReference type="ARBA" id="ARBA00022475"/>
    </source>
</evidence>
<dbReference type="Gene3D" id="2.60.40.60">
    <property type="entry name" value="Cadherins"/>
    <property type="match status" value="6"/>
</dbReference>
<dbReference type="PROSITE" id="PS00232">
    <property type="entry name" value="CADHERIN_1"/>
    <property type="match status" value="2"/>
</dbReference>
<evidence type="ECO:0000256" key="9">
    <source>
        <dbReference type="ARBA" id="ARBA00023136"/>
    </source>
</evidence>
<dbReference type="InterPro" id="IPR002126">
    <property type="entry name" value="Cadherin-like_dom"/>
</dbReference>
<dbReference type="GO" id="GO:0005886">
    <property type="term" value="C:plasma membrane"/>
    <property type="evidence" value="ECO:0007669"/>
    <property type="project" value="UniProtKB-SubCell"/>
</dbReference>
<keyword evidence="3 12" id="KW-0812">Transmembrane</keyword>
<protein>
    <submittedName>
        <fullName evidence="15">Protocadherin gamma-B4-like</fullName>
    </submittedName>
</protein>
<feature type="domain" description="Cadherin" evidence="14">
    <location>
        <begin position="24"/>
        <end position="131"/>
    </location>
</feature>
<evidence type="ECO:0000256" key="7">
    <source>
        <dbReference type="ARBA" id="ARBA00022889"/>
    </source>
</evidence>
<keyword evidence="16" id="KW-1185">Reference proteome</keyword>
<evidence type="ECO:0000313" key="16">
    <source>
        <dbReference type="Proteomes" id="UP001162480"/>
    </source>
</evidence>
<dbReference type="EMBL" id="OX597827">
    <property type="protein sequence ID" value="CAI9732376.1"/>
    <property type="molecule type" value="Genomic_DNA"/>
</dbReference>
<keyword evidence="10" id="KW-0325">Glycoprotein</keyword>
<keyword evidence="9 12" id="KW-0472">Membrane</keyword>
<keyword evidence="6 11" id="KW-0106">Calcium</keyword>
<organism evidence="15 16">
    <name type="scientific">Octopus vulgaris</name>
    <name type="common">Common octopus</name>
    <dbReference type="NCBI Taxonomy" id="6645"/>
    <lineage>
        <taxon>Eukaryota</taxon>
        <taxon>Metazoa</taxon>
        <taxon>Spiralia</taxon>
        <taxon>Lophotrochozoa</taxon>
        <taxon>Mollusca</taxon>
        <taxon>Cephalopoda</taxon>
        <taxon>Coleoidea</taxon>
        <taxon>Octopodiformes</taxon>
        <taxon>Octopoda</taxon>
        <taxon>Incirrata</taxon>
        <taxon>Octopodidae</taxon>
        <taxon>Octopus</taxon>
    </lineage>
</organism>
<dbReference type="PROSITE" id="PS50268">
    <property type="entry name" value="CADHERIN_2"/>
    <property type="match status" value="6"/>
</dbReference>
<dbReference type="PRINTS" id="PR00205">
    <property type="entry name" value="CADHERIN"/>
</dbReference>
<evidence type="ECO:0000256" key="6">
    <source>
        <dbReference type="ARBA" id="ARBA00022837"/>
    </source>
</evidence>
<sequence length="810" mass="91304">MWMIIIALLLLFHTSLGVDLTYHVEEGQVPGTYVGDIAADTHLLESFPPKEHHLITFSLLQESTASQSQLFNVSKTGKLYTAQTLDAETLCKYNTKCFNMLEIAVQHKQSFLKILEVRVIIVDVNDHKPEFPQDRVEIKLSEDFSKGTRRLIPNAIDKDVGSLNSQITYQLKNLNDPFMLLASKKEDNLAKLEIISKEKLDREVKDSYQLQVIAKDGGSPSQHSILNVQVFVTDENDNPPVFSQKLYNISIKKSHRRDMPIVSLSATDIDSKENKQISYKFNSKTSDVAKSYFQVNSKTGEVFLGENFPFDKRQTYQLLIDAQDSGNPPLTSTAVVVVNVINQQNNAPKIDVKFVSKSKGNTATISEGLEIGSFIAYVKVIDNDMGRNGEVSCELNHDKFQLQSLGRRKYKAVIKNKVDRESKRHFEFKIVCTDEGSPPLQTVRNFSIQVMDVNDVRPRFTKDVFKFLTYENEKPNFPVGFINATDPDLGSGGQLSYFILNDNEGMLPFKISNFGFISTTQSLDHEQQDIYKFKILVKDNGDPSLNNTADVIVEVMDENDNAPYFTFPSVDPFSLDVHHHPQSKNDITVLRASDRDSRENAFLRYEILGGNEKQLFTINPFSGALSFSRIVYQNDAGSYILQFAVKDSGTPVLSATTTLSLTLTVSNKTSRMFTRVDVQSDKMIHINLVIIIVVAAVIVSMAIVVSIAVCLIRRNSQRNIQYCDGEDPSNKFLGESKQSELVCKQMSPKYDIPVPIVTDLGSHRNSLATLLRRESHSTYKSDDQWKGIQPQPERQEIHQVAILANNQKSF</sequence>
<dbReference type="PANTHER" id="PTHR24026:SF136">
    <property type="entry name" value="PROTOCADHERIN-23"/>
    <property type="match status" value="1"/>
</dbReference>
<feature type="transmembrane region" description="Helical" evidence="12">
    <location>
        <begin position="688"/>
        <end position="712"/>
    </location>
</feature>
<feature type="domain" description="Cadherin" evidence="14">
    <location>
        <begin position="357"/>
        <end position="460"/>
    </location>
</feature>
<dbReference type="Pfam" id="PF00028">
    <property type="entry name" value="Cadherin"/>
    <property type="match status" value="5"/>
</dbReference>
<evidence type="ECO:0000313" key="15">
    <source>
        <dbReference type="EMBL" id="CAI9732376.1"/>
    </source>
</evidence>
<dbReference type="PANTHER" id="PTHR24026">
    <property type="entry name" value="FAT ATYPICAL CADHERIN-RELATED"/>
    <property type="match status" value="1"/>
</dbReference>
<evidence type="ECO:0000256" key="3">
    <source>
        <dbReference type="ARBA" id="ARBA00022692"/>
    </source>
</evidence>
<gene>
    <name evidence="15" type="ORF">OCTVUL_1B000331</name>
</gene>
<evidence type="ECO:0000256" key="11">
    <source>
        <dbReference type="PROSITE-ProRule" id="PRU00043"/>
    </source>
</evidence>
<name>A0AA36BDE0_OCTVU</name>
<dbReference type="FunFam" id="2.60.40.60:FF:000015">
    <property type="entry name" value="FAT atypical cadherin 1"/>
    <property type="match status" value="1"/>
</dbReference>
<dbReference type="GO" id="GO:0007156">
    <property type="term" value="P:homophilic cell adhesion via plasma membrane adhesion molecules"/>
    <property type="evidence" value="ECO:0007669"/>
    <property type="project" value="InterPro"/>
</dbReference>
<feature type="chain" id="PRO_5041323954" evidence="13">
    <location>
        <begin position="18"/>
        <end position="810"/>
    </location>
</feature>
<dbReference type="AlphaFoldDB" id="A0AA36BDE0"/>
<dbReference type="CDD" id="cd11304">
    <property type="entry name" value="Cadherin_repeat"/>
    <property type="match status" value="6"/>
</dbReference>
<dbReference type="SUPFAM" id="SSF49313">
    <property type="entry name" value="Cadherin-like"/>
    <property type="match status" value="5"/>
</dbReference>
<feature type="domain" description="Cadherin" evidence="14">
    <location>
        <begin position="243"/>
        <end position="350"/>
    </location>
</feature>
<dbReference type="InterPro" id="IPR013164">
    <property type="entry name" value="Cadherin_N"/>
</dbReference>
<accession>A0AA36BDE0</accession>
<keyword evidence="2" id="KW-1003">Cell membrane</keyword>